<sequence>MRELDAVDVVVTIEPGVRGVGLRNVPASLQVFDTHFPRFPVLPGVLVLGSLVELARRVCVAADAGEWRLVEAGRIQYRRYVQPGDQLMLTVRVLAAGDRAVVFACEVTVEGALVTRAKEIRMVREA</sequence>
<keyword evidence="5" id="KW-1185">Reference proteome</keyword>
<accession>A0A5B2XH15</accession>
<dbReference type="Pfam" id="PF22818">
    <property type="entry name" value="ApeI-like"/>
    <property type="match status" value="1"/>
</dbReference>
<dbReference type="PANTHER" id="PTHR30272">
    <property type="entry name" value="3-HYDROXYACYL-[ACYL-CARRIER-PROTEIN] DEHYDRATASE"/>
    <property type="match status" value="1"/>
</dbReference>
<name>A0A5B2XH15_9PSEU</name>
<dbReference type="InterPro" id="IPR054545">
    <property type="entry name" value="ApeI-like"/>
</dbReference>
<dbReference type="GO" id="GO:0016829">
    <property type="term" value="F:lyase activity"/>
    <property type="evidence" value="ECO:0007669"/>
    <property type="project" value="UniProtKB-KW"/>
</dbReference>
<evidence type="ECO:0000313" key="4">
    <source>
        <dbReference type="EMBL" id="KAA2262693.1"/>
    </source>
</evidence>
<proteinExistence type="inferred from homology"/>
<reference evidence="4 5" key="1">
    <citation type="submission" date="2019-09" db="EMBL/GenBank/DDBJ databases">
        <title>Goodfellowia gen. nov., a new genus of the Pseudonocardineae related to Actinoalloteichus, containing Goodfellowia coeruleoviolacea gen. nov., comb. nov. gen. nov., comb. nov.</title>
        <authorList>
            <person name="Labeda D."/>
        </authorList>
    </citation>
    <scope>NUCLEOTIDE SEQUENCE [LARGE SCALE GENOMIC DNA]</scope>
    <source>
        <strain evidence="4 5">AN110305</strain>
    </source>
</reference>
<comment type="similarity">
    <text evidence="1">Belongs to the thioester dehydratase family. FabZ subfamily.</text>
</comment>
<evidence type="ECO:0000256" key="1">
    <source>
        <dbReference type="ARBA" id="ARBA00009174"/>
    </source>
</evidence>
<dbReference type="InterPro" id="IPR013114">
    <property type="entry name" value="FabA_FabZ"/>
</dbReference>
<reference evidence="4 5" key="2">
    <citation type="submission" date="2019-09" db="EMBL/GenBank/DDBJ databases">
        <authorList>
            <person name="Jin C."/>
        </authorList>
    </citation>
    <scope>NUCLEOTIDE SEQUENCE [LARGE SCALE GENOMIC DNA]</scope>
    <source>
        <strain evidence="4 5">AN110305</strain>
    </source>
</reference>
<gene>
    <name evidence="4" type="ORF">F0L68_12425</name>
</gene>
<evidence type="ECO:0000256" key="2">
    <source>
        <dbReference type="ARBA" id="ARBA00023239"/>
    </source>
</evidence>
<dbReference type="Gene3D" id="3.10.129.10">
    <property type="entry name" value="Hotdog Thioesterase"/>
    <property type="match status" value="1"/>
</dbReference>
<dbReference type="AlphaFoldDB" id="A0A5B2XH15"/>
<dbReference type="SUPFAM" id="SSF54637">
    <property type="entry name" value="Thioesterase/thiol ester dehydrase-isomerase"/>
    <property type="match status" value="1"/>
</dbReference>
<organism evidence="4 5">
    <name type="scientific">Solihabitans fulvus</name>
    <dbReference type="NCBI Taxonomy" id="1892852"/>
    <lineage>
        <taxon>Bacteria</taxon>
        <taxon>Bacillati</taxon>
        <taxon>Actinomycetota</taxon>
        <taxon>Actinomycetes</taxon>
        <taxon>Pseudonocardiales</taxon>
        <taxon>Pseudonocardiaceae</taxon>
        <taxon>Solihabitans</taxon>
    </lineage>
</organism>
<dbReference type="InterPro" id="IPR029069">
    <property type="entry name" value="HotDog_dom_sf"/>
</dbReference>
<evidence type="ECO:0000313" key="5">
    <source>
        <dbReference type="Proteomes" id="UP000323454"/>
    </source>
</evidence>
<dbReference type="RefSeq" id="WP_149849672.1">
    <property type="nucleotide sequence ID" value="NZ_VUOB01000021.1"/>
</dbReference>
<evidence type="ECO:0000259" key="3">
    <source>
        <dbReference type="Pfam" id="PF22818"/>
    </source>
</evidence>
<comment type="caution">
    <text evidence="4">The sequence shown here is derived from an EMBL/GenBank/DDBJ whole genome shotgun (WGS) entry which is preliminary data.</text>
</comment>
<dbReference type="OrthoDB" id="9787658at2"/>
<dbReference type="PANTHER" id="PTHR30272:SF1">
    <property type="entry name" value="3-HYDROXYACYL-[ACYL-CARRIER-PROTEIN] DEHYDRATASE"/>
    <property type="match status" value="1"/>
</dbReference>
<feature type="domain" description="ApeI dehydratase-like" evidence="3">
    <location>
        <begin position="24"/>
        <end position="106"/>
    </location>
</feature>
<keyword evidence="2" id="KW-0456">Lyase</keyword>
<dbReference type="EMBL" id="VUOB01000021">
    <property type="protein sequence ID" value="KAA2262693.1"/>
    <property type="molecule type" value="Genomic_DNA"/>
</dbReference>
<dbReference type="Proteomes" id="UP000323454">
    <property type="component" value="Unassembled WGS sequence"/>
</dbReference>
<protein>
    <submittedName>
        <fullName evidence="4">Hydroxymyristoyl-ACP dehydratase</fullName>
    </submittedName>
</protein>